<dbReference type="InterPro" id="IPR046906">
    <property type="entry name" value="Mab-21_HhH/H2TH-like"/>
</dbReference>
<dbReference type="Proteomes" id="UP000085678">
    <property type="component" value="Unplaced"/>
</dbReference>
<dbReference type="GeneID" id="106165743"/>
<organism evidence="9 10">
    <name type="scientific">Lingula anatina</name>
    <name type="common">Brachiopod</name>
    <name type="synonym">Lingula unguis</name>
    <dbReference type="NCBI Taxonomy" id="7574"/>
    <lineage>
        <taxon>Eukaryota</taxon>
        <taxon>Metazoa</taxon>
        <taxon>Spiralia</taxon>
        <taxon>Lophotrochozoa</taxon>
        <taxon>Brachiopoda</taxon>
        <taxon>Linguliformea</taxon>
        <taxon>Lingulata</taxon>
        <taxon>Lingulida</taxon>
        <taxon>Linguloidea</taxon>
        <taxon>Lingulidae</taxon>
        <taxon>Lingula</taxon>
    </lineage>
</organism>
<protein>
    <submittedName>
        <fullName evidence="10">Uncharacterized protein LOC106165743</fullName>
    </submittedName>
</protein>
<dbReference type="Gene3D" id="1.10.1410.40">
    <property type="match status" value="1"/>
</dbReference>
<dbReference type="Pfam" id="PF20266">
    <property type="entry name" value="Mab-21_C"/>
    <property type="match status" value="1"/>
</dbReference>
<dbReference type="GO" id="GO:0016779">
    <property type="term" value="F:nucleotidyltransferase activity"/>
    <property type="evidence" value="ECO:0007669"/>
    <property type="project" value="UniProtKB-KW"/>
</dbReference>
<keyword evidence="3" id="KW-0808">Transferase</keyword>
<feature type="signal peptide" evidence="7">
    <location>
        <begin position="1"/>
        <end position="21"/>
    </location>
</feature>
<evidence type="ECO:0000259" key="8">
    <source>
        <dbReference type="Pfam" id="PF20266"/>
    </source>
</evidence>
<comment type="similarity">
    <text evidence="2">Belongs to the mab-21 family.</text>
</comment>
<keyword evidence="4" id="KW-0548">Nucleotidyltransferase</keyword>
<evidence type="ECO:0000256" key="3">
    <source>
        <dbReference type="ARBA" id="ARBA00022679"/>
    </source>
</evidence>
<sequence length="517" mass="58748">MARRCLLGCLAISLYCGIAMCLPPIQQLRTKVPRQTINVNISLWEHYEDVLKEIDEQENGPLRKLLKEVVEKNPGIAPAGSLFQRLHIPEKLPGGKTGFESDFDFLDPSVKALEAPHSAVRLVKVPNSDVYVHLYVNNQRVTPLHRRLSMARFYDPQRSGVSVDIKYWAAPNNTKGTCLNNTVTILLHGFDPKTNRTRPPILTARMYKGYQSFTTPPYKSCFVDDGGDKECCDGNVPDSEEGFANDYNPGWVDTNAVDAIGGAIGKFITMRPDAEVVMDVVLVYRTSWPTWFRQWEEPNWPRMWPQGETVALLKNTGAEVTRKSNDDDRASQETWRLVFVQAENILINTWNKEQRTLMMFLKALRRKYFQHVEDAITGFHLKLLSFWVVEELGTDWRLADMNAAVSEALASIQDVCKNRFLPNYFVPQVNELDGASPEGLDEVSDIIDDILKDPDTYFIENLFRNVSEAEHSSGFKYTMFYESSHASGATSIYHISLLPVLGYISVSISCFVKRVWV</sequence>
<evidence type="ECO:0000256" key="1">
    <source>
        <dbReference type="ARBA" id="ARBA00001946"/>
    </source>
</evidence>
<accession>A0A1S3IMR1</accession>
<dbReference type="KEGG" id="lak:106165743"/>
<dbReference type="OrthoDB" id="6063499at2759"/>
<name>A0A1S3IMR1_LINAN</name>
<evidence type="ECO:0000256" key="4">
    <source>
        <dbReference type="ARBA" id="ARBA00022695"/>
    </source>
</evidence>
<evidence type="ECO:0000256" key="2">
    <source>
        <dbReference type="ARBA" id="ARBA00008307"/>
    </source>
</evidence>
<evidence type="ECO:0000313" key="9">
    <source>
        <dbReference type="Proteomes" id="UP000085678"/>
    </source>
</evidence>
<keyword evidence="9" id="KW-1185">Reference proteome</keyword>
<evidence type="ECO:0000313" key="10">
    <source>
        <dbReference type="RefSeq" id="XP_013399525.1"/>
    </source>
</evidence>
<gene>
    <name evidence="10" type="primary">LOC106165743</name>
</gene>
<dbReference type="GO" id="GO:0046872">
    <property type="term" value="F:metal ion binding"/>
    <property type="evidence" value="ECO:0007669"/>
    <property type="project" value="UniProtKB-KW"/>
</dbReference>
<dbReference type="PANTHER" id="PTHR10656:SF42">
    <property type="entry name" value="CYCLIC GMP-AMP SYNTHASE-LIKE PROTEIN-RELATED"/>
    <property type="match status" value="1"/>
</dbReference>
<evidence type="ECO:0000256" key="5">
    <source>
        <dbReference type="ARBA" id="ARBA00022723"/>
    </source>
</evidence>
<dbReference type="InterPro" id="IPR024810">
    <property type="entry name" value="MAB21L/cGLR"/>
</dbReference>
<comment type="cofactor">
    <cofactor evidence="1">
        <name>Mg(2+)</name>
        <dbReference type="ChEBI" id="CHEBI:18420"/>
    </cofactor>
</comment>
<dbReference type="InParanoid" id="A0A1S3IMR1"/>
<keyword evidence="5" id="KW-0479">Metal-binding</keyword>
<dbReference type="SMART" id="SM01265">
    <property type="entry name" value="Mab-21"/>
    <property type="match status" value="1"/>
</dbReference>
<evidence type="ECO:0000256" key="6">
    <source>
        <dbReference type="ARBA" id="ARBA00022842"/>
    </source>
</evidence>
<feature type="chain" id="PRO_5010197120" evidence="7">
    <location>
        <begin position="22"/>
        <end position="517"/>
    </location>
</feature>
<keyword evidence="7" id="KW-0732">Signal</keyword>
<reference evidence="10" key="1">
    <citation type="submission" date="2025-08" db="UniProtKB">
        <authorList>
            <consortium name="RefSeq"/>
        </authorList>
    </citation>
    <scope>IDENTIFICATION</scope>
    <source>
        <tissue evidence="10">Gonads</tissue>
    </source>
</reference>
<proteinExistence type="inferred from homology"/>
<dbReference type="RefSeq" id="XP_013399525.1">
    <property type="nucleotide sequence ID" value="XM_013544071.1"/>
</dbReference>
<dbReference type="PANTHER" id="PTHR10656">
    <property type="entry name" value="CELL FATE DETERMINING PROTEIN MAB21-RELATED"/>
    <property type="match status" value="1"/>
</dbReference>
<keyword evidence="6" id="KW-0460">Magnesium</keyword>
<dbReference type="AlphaFoldDB" id="A0A1S3IMR1"/>
<evidence type="ECO:0000256" key="7">
    <source>
        <dbReference type="SAM" id="SignalP"/>
    </source>
</evidence>
<feature type="domain" description="Mab-21-like HhH/H2TH-like" evidence="8">
    <location>
        <begin position="355"/>
        <end position="447"/>
    </location>
</feature>